<dbReference type="AlphaFoldDB" id="L1JM93"/>
<dbReference type="PaxDb" id="55529-EKX49344"/>
<reference evidence="2 4" key="1">
    <citation type="journal article" date="2012" name="Nature">
        <title>Algal genomes reveal evolutionary mosaicism and the fate of nucleomorphs.</title>
        <authorList>
            <consortium name="DOE Joint Genome Institute"/>
            <person name="Curtis B.A."/>
            <person name="Tanifuji G."/>
            <person name="Burki F."/>
            <person name="Gruber A."/>
            <person name="Irimia M."/>
            <person name="Maruyama S."/>
            <person name="Arias M.C."/>
            <person name="Ball S.G."/>
            <person name="Gile G.H."/>
            <person name="Hirakawa Y."/>
            <person name="Hopkins J.F."/>
            <person name="Kuo A."/>
            <person name="Rensing S.A."/>
            <person name="Schmutz J."/>
            <person name="Symeonidi A."/>
            <person name="Elias M."/>
            <person name="Eveleigh R.J."/>
            <person name="Herman E.K."/>
            <person name="Klute M.J."/>
            <person name="Nakayama T."/>
            <person name="Obornik M."/>
            <person name="Reyes-Prieto A."/>
            <person name="Armbrust E.V."/>
            <person name="Aves S.J."/>
            <person name="Beiko R.G."/>
            <person name="Coutinho P."/>
            <person name="Dacks J.B."/>
            <person name="Durnford D.G."/>
            <person name="Fast N.M."/>
            <person name="Green B.R."/>
            <person name="Grisdale C.J."/>
            <person name="Hempel F."/>
            <person name="Henrissat B."/>
            <person name="Hoppner M.P."/>
            <person name="Ishida K."/>
            <person name="Kim E."/>
            <person name="Koreny L."/>
            <person name="Kroth P.G."/>
            <person name="Liu Y."/>
            <person name="Malik S.B."/>
            <person name="Maier U.G."/>
            <person name="McRose D."/>
            <person name="Mock T."/>
            <person name="Neilson J.A."/>
            <person name="Onodera N.T."/>
            <person name="Poole A.M."/>
            <person name="Pritham E.J."/>
            <person name="Richards T.A."/>
            <person name="Rocap G."/>
            <person name="Roy S.W."/>
            <person name="Sarai C."/>
            <person name="Schaack S."/>
            <person name="Shirato S."/>
            <person name="Slamovits C.H."/>
            <person name="Spencer D.F."/>
            <person name="Suzuki S."/>
            <person name="Worden A.Z."/>
            <person name="Zauner S."/>
            <person name="Barry K."/>
            <person name="Bell C."/>
            <person name="Bharti A.K."/>
            <person name="Crow J.A."/>
            <person name="Grimwood J."/>
            <person name="Kramer R."/>
            <person name="Lindquist E."/>
            <person name="Lucas S."/>
            <person name="Salamov A."/>
            <person name="McFadden G.I."/>
            <person name="Lane C.E."/>
            <person name="Keeling P.J."/>
            <person name="Gray M.W."/>
            <person name="Grigoriev I.V."/>
            <person name="Archibald J.M."/>
        </authorList>
    </citation>
    <scope>NUCLEOTIDE SEQUENCE</scope>
    <source>
        <strain evidence="2 4">CCMP2712</strain>
    </source>
</reference>
<dbReference type="HOGENOM" id="CLU_000288_7_40_1"/>
<protein>
    <recommendedName>
        <fullName evidence="1">Protein kinase domain-containing protein</fullName>
    </recommendedName>
</protein>
<dbReference type="PROSITE" id="PS00109">
    <property type="entry name" value="PROTEIN_KINASE_TYR"/>
    <property type="match status" value="1"/>
</dbReference>
<dbReference type="InterPro" id="IPR020635">
    <property type="entry name" value="Tyr_kinase_cat_dom"/>
</dbReference>
<dbReference type="RefSeq" id="XP_005836324.1">
    <property type="nucleotide sequence ID" value="XM_005836267.1"/>
</dbReference>
<dbReference type="GO" id="GO:0005524">
    <property type="term" value="F:ATP binding"/>
    <property type="evidence" value="ECO:0007669"/>
    <property type="project" value="InterPro"/>
</dbReference>
<dbReference type="GeneID" id="17306074"/>
<dbReference type="SMART" id="SM00219">
    <property type="entry name" value="TyrKc"/>
    <property type="match status" value="1"/>
</dbReference>
<dbReference type="InterPro" id="IPR000719">
    <property type="entry name" value="Prot_kinase_dom"/>
</dbReference>
<evidence type="ECO:0000313" key="4">
    <source>
        <dbReference type="Proteomes" id="UP000011087"/>
    </source>
</evidence>
<dbReference type="GO" id="GO:0007169">
    <property type="term" value="P:cell surface receptor protein tyrosine kinase signaling pathway"/>
    <property type="evidence" value="ECO:0007669"/>
    <property type="project" value="TreeGrafter"/>
</dbReference>
<dbReference type="OMA" id="WETMLEN"/>
<dbReference type="PANTHER" id="PTHR24416:SF600">
    <property type="entry name" value="PDGF- AND VEGF-RECEPTOR RELATED, ISOFORM J"/>
    <property type="match status" value="1"/>
</dbReference>
<dbReference type="GO" id="GO:0005886">
    <property type="term" value="C:plasma membrane"/>
    <property type="evidence" value="ECO:0007669"/>
    <property type="project" value="TreeGrafter"/>
</dbReference>
<dbReference type="PIRSF" id="PIRSF000654">
    <property type="entry name" value="Integrin-linked_kinase"/>
    <property type="match status" value="1"/>
</dbReference>
<dbReference type="EnsemblProtists" id="EKX49344">
    <property type="protein sequence ID" value="EKX49344"/>
    <property type="gene ID" value="GUITHDRAFT_85743"/>
</dbReference>
<dbReference type="PANTHER" id="PTHR24416">
    <property type="entry name" value="TYROSINE-PROTEIN KINASE RECEPTOR"/>
    <property type="match status" value="1"/>
</dbReference>
<dbReference type="InterPro" id="IPR008266">
    <property type="entry name" value="Tyr_kinase_AS"/>
</dbReference>
<dbReference type="Pfam" id="PF07714">
    <property type="entry name" value="PK_Tyr_Ser-Thr"/>
    <property type="match status" value="1"/>
</dbReference>
<dbReference type="OrthoDB" id="26722at2759"/>
<keyword evidence="4" id="KW-1185">Reference proteome</keyword>
<reference evidence="3" key="3">
    <citation type="submission" date="2015-06" db="UniProtKB">
        <authorList>
            <consortium name="EnsemblProtists"/>
        </authorList>
    </citation>
    <scope>IDENTIFICATION</scope>
</reference>
<proteinExistence type="predicted"/>
<reference evidence="4" key="2">
    <citation type="submission" date="2012-11" db="EMBL/GenBank/DDBJ databases">
        <authorList>
            <person name="Kuo A."/>
            <person name="Curtis B.A."/>
            <person name="Tanifuji G."/>
            <person name="Burki F."/>
            <person name="Gruber A."/>
            <person name="Irimia M."/>
            <person name="Maruyama S."/>
            <person name="Arias M.C."/>
            <person name="Ball S.G."/>
            <person name="Gile G.H."/>
            <person name="Hirakawa Y."/>
            <person name="Hopkins J.F."/>
            <person name="Rensing S.A."/>
            <person name="Schmutz J."/>
            <person name="Symeonidi A."/>
            <person name="Elias M."/>
            <person name="Eveleigh R.J."/>
            <person name="Herman E.K."/>
            <person name="Klute M.J."/>
            <person name="Nakayama T."/>
            <person name="Obornik M."/>
            <person name="Reyes-Prieto A."/>
            <person name="Armbrust E.V."/>
            <person name="Aves S.J."/>
            <person name="Beiko R.G."/>
            <person name="Coutinho P."/>
            <person name="Dacks J.B."/>
            <person name="Durnford D.G."/>
            <person name="Fast N.M."/>
            <person name="Green B.R."/>
            <person name="Grisdale C."/>
            <person name="Hempe F."/>
            <person name="Henrissat B."/>
            <person name="Hoppner M.P."/>
            <person name="Ishida K.-I."/>
            <person name="Kim E."/>
            <person name="Koreny L."/>
            <person name="Kroth P.G."/>
            <person name="Liu Y."/>
            <person name="Malik S.-B."/>
            <person name="Maier U.G."/>
            <person name="McRose D."/>
            <person name="Mock T."/>
            <person name="Neilson J.A."/>
            <person name="Onodera N.T."/>
            <person name="Poole A.M."/>
            <person name="Pritham E.J."/>
            <person name="Richards T.A."/>
            <person name="Rocap G."/>
            <person name="Roy S.W."/>
            <person name="Sarai C."/>
            <person name="Schaack S."/>
            <person name="Shirato S."/>
            <person name="Slamovits C.H."/>
            <person name="Spencer D.F."/>
            <person name="Suzuki S."/>
            <person name="Worden A.Z."/>
            <person name="Zauner S."/>
            <person name="Barry K."/>
            <person name="Bell C."/>
            <person name="Bharti A.K."/>
            <person name="Crow J.A."/>
            <person name="Grimwood J."/>
            <person name="Kramer R."/>
            <person name="Lindquist E."/>
            <person name="Lucas S."/>
            <person name="Salamov A."/>
            <person name="McFadden G.I."/>
            <person name="Lane C.E."/>
            <person name="Keeling P.J."/>
            <person name="Gray M.W."/>
            <person name="Grigoriev I.V."/>
            <person name="Archibald J.M."/>
        </authorList>
    </citation>
    <scope>NUCLEOTIDE SEQUENCE</scope>
    <source>
        <strain evidence="4">CCMP2712</strain>
    </source>
</reference>
<dbReference type="InterPro" id="IPR001245">
    <property type="entry name" value="Ser-Thr/Tyr_kinase_cat_dom"/>
</dbReference>
<dbReference type="Proteomes" id="UP000011087">
    <property type="component" value="Unassembled WGS sequence"/>
</dbReference>
<dbReference type="KEGG" id="gtt:GUITHDRAFT_85743"/>
<dbReference type="InterPro" id="IPR050122">
    <property type="entry name" value="RTK"/>
</dbReference>
<evidence type="ECO:0000313" key="3">
    <source>
        <dbReference type="EnsemblProtists" id="EKX49344"/>
    </source>
</evidence>
<organism evidence="2">
    <name type="scientific">Guillardia theta (strain CCMP2712)</name>
    <name type="common">Cryptophyte</name>
    <dbReference type="NCBI Taxonomy" id="905079"/>
    <lineage>
        <taxon>Eukaryota</taxon>
        <taxon>Cryptophyceae</taxon>
        <taxon>Pyrenomonadales</taxon>
        <taxon>Geminigeraceae</taxon>
        <taxon>Guillardia</taxon>
    </lineage>
</organism>
<accession>L1JM93</accession>
<name>L1JM93_GUITC</name>
<gene>
    <name evidence="2" type="ORF">GUITHDRAFT_85743</name>
</gene>
<sequence>MGDETILVLKHRGGGCEGNAEIQKEVAILGCISQHPHVVHCLGTFRYGDGGVCIALEWCKYGILSDWLAQKGSKVTVPQKHDIIHQVCRGMRHVASCKIIHRDLAAHNILIHNENPIVAKITDFGMAVKMGHPIPPPKPFSGAGSQEKEVIAVRWAAPEILRSQHVWSAPWSEKSDVWAFGVTAWQVYANGEVPFTLSVAESVVKVKVLKGSTLTRLADCTDDDWAMMTRCWTSDAGQRPTFSELCKQYKSDS</sequence>
<dbReference type="GO" id="GO:0004714">
    <property type="term" value="F:transmembrane receptor protein tyrosine kinase activity"/>
    <property type="evidence" value="ECO:0007669"/>
    <property type="project" value="TreeGrafter"/>
</dbReference>
<evidence type="ECO:0000259" key="1">
    <source>
        <dbReference type="PROSITE" id="PS50011"/>
    </source>
</evidence>
<dbReference type="GO" id="GO:0043235">
    <property type="term" value="C:receptor complex"/>
    <property type="evidence" value="ECO:0007669"/>
    <property type="project" value="TreeGrafter"/>
</dbReference>
<dbReference type="EMBL" id="JH992982">
    <property type="protein sequence ID" value="EKX49344.1"/>
    <property type="molecule type" value="Genomic_DNA"/>
</dbReference>
<dbReference type="InterPro" id="IPR011009">
    <property type="entry name" value="Kinase-like_dom_sf"/>
</dbReference>
<dbReference type="eggNOG" id="KOG0200">
    <property type="taxonomic scope" value="Eukaryota"/>
</dbReference>
<dbReference type="Gene3D" id="1.10.510.10">
    <property type="entry name" value="Transferase(Phosphotransferase) domain 1"/>
    <property type="match status" value="1"/>
</dbReference>
<dbReference type="PROSITE" id="PS50011">
    <property type="entry name" value="PROTEIN_KINASE_DOM"/>
    <property type="match status" value="1"/>
</dbReference>
<feature type="domain" description="Protein kinase" evidence="1">
    <location>
        <begin position="1"/>
        <end position="253"/>
    </location>
</feature>
<dbReference type="STRING" id="905079.L1JM93"/>
<evidence type="ECO:0000313" key="2">
    <source>
        <dbReference type="EMBL" id="EKX49344.1"/>
    </source>
</evidence>
<dbReference type="PRINTS" id="PR00109">
    <property type="entry name" value="TYRKINASE"/>
</dbReference>
<dbReference type="SUPFAM" id="SSF56112">
    <property type="entry name" value="Protein kinase-like (PK-like)"/>
    <property type="match status" value="1"/>
</dbReference>